<feature type="domain" description="Mon2/Sec7/BIG1-like dimerisation and cyclophilin-binding" evidence="9">
    <location>
        <begin position="6"/>
        <end position="189"/>
    </location>
</feature>
<feature type="domain" description="Mon2 C-terminal" evidence="8">
    <location>
        <begin position="1160"/>
        <end position="1617"/>
    </location>
</feature>
<evidence type="ECO:0000256" key="1">
    <source>
        <dbReference type="ARBA" id="ARBA00008144"/>
    </source>
</evidence>
<dbReference type="InterPro" id="IPR021133">
    <property type="entry name" value="HEAT_type_2"/>
</dbReference>
<comment type="similarity">
    <text evidence="1">Belongs to the MON2 family.</text>
</comment>
<evidence type="ECO:0000256" key="4">
    <source>
        <dbReference type="ARBA" id="ARBA00022927"/>
    </source>
</evidence>
<dbReference type="Pfam" id="PF12783">
    <property type="entry name" value="Sec7-like_HUS"/>
    <property type="match status" value="1"/>
</dbReference>
<dbReference type="InterPro" id="IPR032691">
    <property type="entry name" value="Mon2/Sec7/BIG1-like_HUS"/>
</dbReference>
<gene>
    <name evidence="10" type="primary">Mon2</name>
</gene>
<dbReference type="EMBL" id="LR788040">
    <property type="protein sequence ID" value="CAB3263902.1"/>
    <property type="molecule type" value="mRNA"/>
</dbReference>
<keyword evidence="3" id="KW-0813">Transport</keyword>
<dbReference type="PROSITE" id="PS50077">
    <property type="entry name" value="HEAT_REPEAT"/>
    <property type="match status" value="1"/>
</dbReference>
<reference evidence="10" key="1">
    <citation type="submission" date="2020-04" db="EMBL/GenBank/DDBJ databases">
        <authorList>
            <person name="Neveu A P."/>
        </authorList>
    </citation>
    <scope>NUCLEOTIDE SEQUENCE</scope>
    <source>
        <tissue evidence="10">Whole embryo</tissue>
    </source>
</reference>
<feature type="repeat" description="HEAT" evidence="5">
    <location>
        <begin position="1587"/>
        <end position="1622"/>
    </location>
</feature>
<dbReference type="InterPro" id="IPR032817">
    <property type="entry name" value="Mon2_C"/>
</dbReference>
<proteinExistence type="evidence at transcript level"/>
<sequence length="1622" mass="180216">MASSREKRLIEDLQADLRLLSNETKRRYPPVKEAAESAIMKIRTSLPPTGKNISGEKIITSLRGSCNDIMQPFIMGCDTRSLPIVQLCLTAIQRIVTHEIADGMLSKTIVEILLQIYEQGIDELQLRLLQTVIVLATSKSCALRGQPLAKAIGLCFRLHFTKNEVTNNTAEATVRQVVSLVFERVLEEDISKGTEECIAEDYLPASGSSKFAAPDCLTPNVEDAYYLFQDICQLVNRDSPRWLVGITEMTSTFGLELLESVLIDNEDIFKKHPEFKFLLKDRVCALVIRLFSPNIKHRQGAPPPPSGSSHLMNKDKPFFPISMRLLRVVSILLKKYHSLLVTESEIFLSLLIKFLDTDKPSWQRALAIEVISQLCAQPKLLKSFCVSYDMQPHSTKIFHNLVSSLGSFIQNIFIQAQTTPSNLQLGQQEAQNGSSNGMTTQLNFEYHGIILPLVSLPTGTSNSVKYMYLEMLEKAQPPSVPEGYVLTMAYTSMLDLIKGLTALIDNDLAEDTRNVPQTTSSVAVPEEMVNSSWCIMLSVLSLLLDASTDESCTESVLKCIESCAGICGHLKLNSARDAFIIVLCKASLPLHYVIPVLVSSMPRLPSKIFIAQSNEQNVSEQQHVVAVGQSLPNSGGSLAPGCSSVSLTAKNVQCMRTILNLAHCHGAHMNTAWQLLLTTLQHLVWILGLKPTTNGQLKPSSRQSGDGNTTPTNTVLTTAVLGDLPVLSNMLTRLFEASQNLDDVALHHLINALCSLSIEAMDTAYNNAVKEPSLFAVAKLMETGLVNMDRIEILWRPVTGHLLEVCQHPNVVLREWGAEGVTALVKAALKHYHGEKLRNNPRLLHMFLLPLKEVCTVAHFDVRQKQLDGILQILNSCGDSLSAGWSDILDIISSATDNTTESLVRLGFRSVQLVISDYMVALPVTSLPQCIEVVARYAAQVPDFNISLTAIGLLWSMSDYMNQNKDRINASLSSLGESDDAKTPSTGDVLWMDLFSKMGQLCVDPRPAIRKSAGQTLFSTISAHWSTLSEQTWKELIWQVLFPLMDEVQKQCIIAPRDRNKPAETNILMHHSRDTEEKQWQETSVLTLAGIARVFKTKRDVLVAMDDFESAWSRVLDYIYNAAISSNPEVSRSALCSFEEILNPSENCEIAGNSTASRKAWEIWCNIGKKVTIPPPPGQLAPDEMLSQAYLTSYTQLFPTLHKNLQENFTTSDFKQLSQILHGSVCIPVRSDSTAFVMPTSTEILTPLQMAVVNAVDLVQKNVSPQSEITMYPAVFDFLLSIVEFASNPPTYGDIKNHTGPPDKAKYVCINYIAFAEYCMRVVVDLYQITACHKGVIRHAILTLIVKTLRVPIKRKHSSKSSSTWQLAVNAFMKVLQAGMPVARQHSQASMFDSLWDEVSGCMEDFLFPVTPLPTTLSAEDHKKHEAFDILLIELIRNEILPYSSAFPKNFLSRIVAMLNKGSIPLSTRDIDINVGTDRDRDELSKQCFSTLFQFSMLPAANGNPSSSEEEKMAEINEVTVTSLVQRCRSALTQYISSDRLKTHYPMSEAQLSEVMFALKAVDALLHSLKKSHKQIDKTLWNHVLDIYPVLVECIPTSSAEVRKSVAQVMGRFQTFLSLDNV</sequence>
<dbReference type="GO" id="GO:0015031">
    <property type="term" value="P:protein transport"/>
    <property type="evidence" value="ECO:0007669"/>
    <property type="project" value="UniProtKB-KW"/>
</dbReference>
<evidence type="ECO:0000259" key="7">
    <source>
        <dbReference type="Pfam" id="PF12783"/>
    </source>
</evidence>
<dbReference type="PANTHER" id="PTHR10663:SF333">
    <property type="entry name" value="PROTEIN MON2 HOMOLOG"/>
    <property type="match status" value="1"/>
</dbReference>
<evidence type="ECO:0000259" key="6">
    <source>
        <dbReference type="Pfam" id="PF09324"/>
    </source>
</evidence>
<evidence type="ECO:0000259" key="8">
    <source>
        <dbReference type="Pfam" id="PF16206"/>
    </source>
</evidence>
<dbReference type="Pfam" id="PF16206">
    <property type="entry name" value="Mon2_C"/>
    <property type="match status" value="2"/>
</dbReference>
<dbReference type="InterPro" id="IPR032629">
    <property type="entry name" value="DCB_dom"/>
</dbReference>
<feature type="domain" description="Mon2 C-terminal" evidence="8">
    <location>
        <begin position="917"/>
        <end position="1147"/>
    </location>
</feature>
<evidence type="ECO:0000256" key="2">
    <source>
        <dbReference type="ARBA" id="ARBA00017134"/>
    </source>
</evidence>
<evidence type="ECO:0000313" key="10">
    <source>
        <dbReference type="EMBL" id="CAB3263902.1"/>
    </source>
</evidence>
<dbReference type="Pfam" id="PF09324">
    <property type="entry name" value="Sec7-like_HDS"/>
    <property type="match status" value="1"/>
</dbReference>
<dbReference type="InterPro" id="IPR015403">
    <property type="entry name" value="Mon2/Sec7/BIG1-like_HDS"/>
</dbReference>
<evidence type="ECO:0000256" key="3">
    <source>
        <dbReference type="ARBA" id="ARBA00022448"/>
    </source>
</evidence>
<accession>A0A6F9DKD5</accession>
<feature type="domain" description="Mon2/Sec7/BIG1-like HDS" evidence="6">
    <location>
        <begin position="837"/>
        <end position="912"/>
    </location>
</feature>
<protein>
    <recommendedName>
        <fullName evidence="2">Protein MON2 homolog</fullName>
    </recommendedName>
</protein>
<dbReference type="Pfam" id="PF16213">
    <property type="entry name" value="DCB"/>
    <property type="match status" value="1"/>
</dbReference>
<feature type="domain" description="Mon2/Sec7/BIG1-like HUS" evidence="7">
    <location>
        <begin position="221"/>
        <end position="397"/>
    </location>
</feature>
<evidence type="ECO:0000259" key="9">
    <source>
        <dbReference type="Pfam" id="PF16213"/>
    </source>
</evidence>
<dbReference type="InterPro" id="IPR016024">
    <property type="entry name" value="ARM-type_fold"/>
</dbReference>
<evidence type="ECO:0000256" key="5">
    <source>
        <dbReference type="PROSITE-ProRule" id="PRU00103"/>
    </source>
</evidence>
<organism evidence="10">
    <name type="scientific">Phallusia mammillata</name>
    <dbReference type="NCBI Taxonomy" id="59560"/>
    <lineage>
        <taxon>Eukaryota</taxon>
        <taxon>Metazoa</taxon>
        <taxon>Chordata</taxon>
        <taxon>Tunicata</taxon>
        <taxon>Ascidiacea</taxon>
        <taxon>Phlebobranchia</taxon>
        <taxon>Ascidiidae</taxon>
        <taxon>Phallusia</taxon>
    </lineage>
</organism>
<dbReference type="PANTHER" id="PTHR10663">
    <property type="entry name" value="GUANYL-NUCLEOTIDE EXCHANGE FACTOR"/>
    <property type="match status" value="1"/>
</dbReference>
<keyword evidence="4" id="KW-0653">Protein transport</keyword>
<name>A0A6F9DKD5_9ASCI</name>
<dbReference type="SUPFAM" id="SSF48371">
    <property type="entry name" value="ARM repeat"/>
    <property type="match status" value="2"/>
</dbReference>